<evidence type="ECO:0000313" key="4">
    <source>
        <dbReference type="EMBL" id="MBF9152146.1"/>
    </source>
</evidence>
<dbReference type="RefSeq" id="WP_196276467.1">
    <property type="nucleotide sequence ID" value="NZ_JADQDC010000010.1"/>
</dbReference>
<dbReference type="Pfam" id="PF02563">
    <property type="entry name" value="Poly_export"/>
    <property type="match status" value="1"/>
</dbReference>
<name>A0ABS0HIS1_9SPHN</name>
<evidence type="ECO:0000313" key="5">
    <source>
        <dbReference type="Proteomes" id="UP000600799"/>
    </source>
</evidence>
<dbReference type="Pfam" id="PF10531">
    <property type="entry name" value="SLBB"/>
    <property type="match status" value="1"/>
</dbReference>
<feature type="domain" description="Polysaccharide export protein N-terminal" evidence="2">
    <location>
        <begin position="3"/>
        <end position="75"/>
    </location>
</feature>
<dbReference type="EMBL" id="JADQDC010000010">
    <property type="protein sequence ID" value="MBF9152146.1"/>
    <property type="molecule type" value="Genomic_DNA"/>
</dbReference>
<protein>
    <submittedName>
        <fullName evidence="4">Polysaccharide export protein</fullName>
    </submittedName>
</protein>
<proteinExistence type="predicted"/>
<dbReference type="InterPro" id="IPR003715">
    <property type="entry name" value="Poly_export_N"/>
</dbReference>
<organism evidence="4 5">
    <name type="scientific">Novosphingobium jiangmenense</name>
    <dbReference type="NCBI Taxonomy" id="2791981"/>
    <lineage>
        <taxon>Bacteria</taxon>
        <taxon>Pseudomonadati</taxon>
        <taxon>Pseudomonadota</taxon>
        <taxon>Alphaproteobacteria</taxon>
        <taxon>Sphingomonadales</taxon>
        <taxon>Sphingomonadaceae</taxon>
        <taxon>Novosphingobium</taxon>
    </lineage>
</organism>
<sequence length="188" mass="20183">MTRPYQVGPGDKLRIDVYALDDLSREVTVDSSGWISFPISGALEVNGMSPRQIAAAIGARLSAGFVRDPQVSVNLVDVASQMVTVDGEVKDPGLYPVGTHTSLMRVIAAAKGTTEFSNPRNVVIVRTIGTKRYAGVYNLVSIRSGKYPDPQIYSNDVVLVGDSSAKKVLHDFIQLSPAVLTPLVLLLN</sequence>
<feature type="domain" description="Soluble ligand binding" evidence="3">
    <location>
        <begin position="82"/>
        <end position="127"/>
    </location>
</feature>
<keyword evidence="5" id="KW-1185">Reference proteome</keyword>
<gene>
    <name evidence="4" type="ORF">I2488_14135</name>
</gene>
<keyword evidence="1" id="KW-0732">Signal</keyword>
<dbReference type="PANTHER" id="PTHR33619">
    <property type="entry name" value="POLYSACCHARIDE EXPORT PROTEIN GFCE-RELATED"/>
    <property type="match status" value="1"/>
</dbReference>
<evidence type="ECO:0000256" key="1">
    <source>
        <dbReference type="ARBA" id="ARBA00022729"/>
    </source>
</evidence>
<accession>A0ABS0HIS1</accession>
<dbReference type="PANTHER" id="PTHR33619:SF3">
    <property type="entry name" value="POLYSACCHARIDE EXPORT PROTEIN GFCE-RELATED"/>
    <property type="match status" value="1"/>
</dbReference>
<evidence type="ECO:0000259" key="2">
    <source>
        <dbReference type="Pfam" id="PF02563"/>
    </source>
</evidence>
<comment type="caution">
    <text evidence="4">The sequence shown here is derived from an EMBL/GenBank/DDBJ whole genome shotgun (WGS) entry which is preliminary data.</text>
</comment>
<dbReference type="InterPro" id="IPR019554">
    <property type="entry name" value="Soluble_ligand-bd"/>
</dbReference>
<dbReference type="Gene3D" id="3.30.1950.10">
    <property type="entry name" value="wza like domain"/>
    <property type="match status" value="1"/>
</dbReference>
<dbReference type="InterPro" id="IPR049712">
    <property type="entry name" value="Poly_export"/>
</dbReference>
<dbReference type="Proteomes" id="UP000600799">
    <property type="component" value="Unassembled WGS sequence"/>
</dbReference>
<reference evidence="4 5" key="1">
    <citation type="submission" date="2020-11" db="EMBL/GenBank/DDBJ databases">
        <title>The genome sequence of Novosphingobium sp. 1Y9A.</title>
        <authorList>
            <person name="Liu Y."/>
        </authorList>
    </citation>
    <scope>NUCLEOTIDE SEQUENCE [LARGE SCALE GENOMIC DNA]</scope>
    <source>
        <strain evidence="4 5">1Y9A</strain>
    </source>
</reference>
<evidence type="ECO:0000259" key="3">
    <source>
        <dbReference type="Pfam" id="PF10531"/>
    </source>
</evidence>